<dbReference type="Proteomes" id="UP000184310">
    <property type="component" value="Unassembled WGS sequence"/>
</dbReference>
<keyword evidence="2" id="KW-0812">Transmembrane</keyword>
<dbReference type="STRING" id="1121302.SAMN02745163_02820"/>
<name>A0A1M6N834_9CLOT</name>
<evidence type="ECO:0000259" key="3">
    <source>
        <dbReference type="Pfam" id="PF07859"/>
    </source>
</evidence>
<organism evidence="4 5">
    <name type="scientific">Clostridium cavendishii DSM 21758</name>
    <dbReference type="NCBI Taxonomy" id="1121302"/>
    <lineage>
        <taxon>Bacteria</taxon>
        <taxon>Bacillati</taxon>
        <taxon>Bacillota</taxon>
        <taxon>Clostridia</taxon>
        <taxon>Eubacteriales</taxon>
        <taxon>Clostridiaceae</taxon>
        <taxon>Clostridium</taxon>
    </lineage>
</organism>
<dbReference type="EMBL" id="FQZB01000012">
    <property type="protein sequence ID" value="SHJ91822.1"/>
    <property type="molecule type" value="Genomic_DNA"/>
</dbReference>
<evidence type="ECO:0000256" key="1">
    <source>
        <dbReference type="ARBA" id="ARBA00022801"/>
    </source>
</evidence>
<dbReference type="Pfam" id="PF07859">
    <property type="entry name" value="Abhydrolase_3"/>
    <property type="match status" value="1"/>
</dbReference>
<accession>A0A1M6N834</accession>
<feature type="transmembrane region" description="Helical" evidence="2">
    <location>
        <begin position="6"/>
        <end position="25"/>
    </location>
</feature>
<gene>
    <name evidence="4" type="ORF">SAMN02745163_02820</name>
</gene>
<proteinExistence type="predicted"/>
<dbReference type="InterPro" id="IPR029058">
    <property type="entry name" value="AB_hydrolase_fold"/>
</dbReference>
<dbReference type="InterPro" id="IPR013094">
    <property type="entry name" value="AB_hydrolase_3"/>
</dbReference>
<dbReference type="RefSeq" id="WP_072988936.1">
    <property type="nucleotide sequence ID" value="NZ_FQZB01000012.1"/>
</dbReference>
<dbReference type="PANTHER" id="PTHR48081:SF8">
    <property type="entry name" value="ALPHA_BETA HYDROLASE FOLD-3 DOMAIN-CONTAINING PROTEIN-RELATED"/>
    <property type="match status" value="1"/>
</dbReference>
<dbReference type="InterPro" id="IPR050300">
    <property type="entry name" value="GDXG_lipolytic_enzyme"/>
</dbReference>
<dbReference type="SUPFAM" id="SSF53474">
    <property type="entry name" value="alpha/beta-Hydrolases"/>
    <property type="match status" value="1"/>
</dbReference>
<evidence type="ECO:0000313" key="4">
    <source>
        <dbReference type="EMBL" id="SHJ91822.1"/>
    </source>
</evidence>
<keyword evidence="2" id="KW-0472">Membrane</keyword>
<dbReference type="OrthoDB" id="9815425at2"/>
<dbReference type="PANTHER" id="PTHR48081">
    <property type="entry name" value="AB HYDROLASE SUPERFAMILY PROTEIN C4A8.06C"/>
    <property type="match status" value="1"/>
</dbReference>
<dbReference type="PROSITE" id="PS51257">
    <property type="entry name" value="PROKAR_LIPOPROTEIN"/>
    <property type="match status" value="1"/>
</dbReference>
<feature type="domain" description="Alpha/beta hydrolase fold-3" evidence="3">
    <location>
        <begin position="112"/>
        <end position="319"/>
    </location>
</feature>
<sequence length="346" mass="39098">MNKKKMFTIIFIVLFIFLTSCFFIIKNIKSTAYGKLDNIYGIILRIDDHFNKVSLKDKSVYEIRKITERNCNRWNSKPIKLSNIKTIDIQTNINKIPARIYTPSKGENFPIVIYSHGGSWISGNIDDYENICRKISNDSNSIVISVNYRLAPENPFPAGLNDVYNILLWSYSNASNIKGNPNKIAVVGDSAGGNFSASISQIARDKNGPKITCQVLIYPATNIYELNTKSWIDFGSNFNFNIEKFKQFISLYTPSLNDRKSVYASPLLSTNLKNLPDALVITAEFDPLRDDGENYAKELQNEGVKVTLTRYTGVTHGFVSAGKITKKSNDALNEISKYLVMKFNRS</sequence>
<dbReference type="Gene3D" id="3.40.50.1820">
    <property type="entry name" value="alpha/beta hydrolase"/>
    <property type="match status" value="1"/>
</dbReference>
<dbReference type="GO" id="GO:0016787">
    <property type="term" value="F:hydrolase activity"/>
    <property type="evidence" value="ECO:0007669"/>
    <property type="project" value="UniProtKB-KW"/>
</dbReference>
<evidence type="ECO:0000313" key="5">
    <source>
        <dbReference type="Proteomes" id="UP000184310"/>
    </source>
</evidence>
<keyword evidence="1" id="KW-0378">Hydrolase</keyword>
<dbReference type="AlphaFoldDB" id="A0A1M6N834"/>
<reference evidence="4 5" key="1">
    <citation type="submission" date="2016-11" db="EMBL/GenBank/DDBJ databases">
        <authorList>
            <person name="Jaros S."/>
            <person name="Januszkiewicz K."/>
            <person name="Wedrychowicz H."/>
        </authorList>
    </citation>
    <scope>NUCLEOTIDE SEQUENCE [LARGE SCALE GENOMIC DNA]</scope>
    <source>
        <strain evidence="4 5">DSM 21758</strain>
    </source>
</reference>
<keyword evidence="5" id="KW-1185">Reference proteome</keyword>
<keyword evidence="2" id="KW-1133">Transmembrane helix</keyword>
<evidence type="ECO:0000256" key="2">
    <source>
        <dbReference type="SAM" id="Phobius"/>
    </source>
</evidence>
<protein>
    <submittedName>
        <fullName evidence="4">Acetyl esterase</fullName>
    </submittedName>
</protein>